<organism evidence="3 4">
    <name type="scientific">Sporothrix epigloea</name>
    <dbReference type="NCBI Taxonomy" id="1892477"/>
    <lineage>
        <taxon>Eukaryota</taxon>
        <taxon>Fungi</taxon>
        <taxon>Dikarya</taxon>
        <taxon>Ascomycota</taxon>
        <taxon>Pezizomycotina</taxon>
        <taxon>Sordariomycetes</taxon>
        <taxon>Sordariomycetidae</taxon>
        <taxon>Ophiostomatales</taxon>
        <taxon>Ophiostomataceae</taxon>
        <taxon>Sporothrix</taxon>
    </lineage>
</organism>
<dbReference type="InterPro" id="IPR011329">
    <property type="entry name" value="Killer_tox_Kp4/SMK"/>
</dbReference>
<dbReference type="Pfam" id="PF09044">
    <property type="entry name" value="Kp4"/>
    <property type="match status" value="1"/>
</dbReference>
<evidence type="ECO:0000259" key="2">
    <source>
        <dbReference type="Pfam" id="PF09044"/>
    </source>
</evidence>
<keyword evidence="1" id="KW-0732">Signal</keyword>
<accession>A0ABP0DRG7</accession>
<feature type="chain" id="PRO_5045076704" description="Killer toxin Kp4 domain-containing protein" evidence="1">
    <location>
        <begin position="16"/>
        <end position="131"/>
    </location>
</feature>
<dbReference type="EMBL" id="CAWUON010000059">
    <property type="protein sequence ID" value="CAK7270434.1"/>
    <property type="molecule type" value="Genomic_DNA"/>
</dbReference>
<evidence type="ECO:0000313" key="3">
    <source>
        <dbReference type="EMBL" id="CAK7270434.1"/>
    </source>
</evidence>
<name>A0ABP0DRG7_9PEZI</name>
<feature type="signal peptide" evidence="1">
    <location>
        <begin position="1"/>
        <end position="15"/>
    </location>
</feature>
<reference evidence="3 4" key="1">
    <citation type="submission" date="2024-01" db="EMBL/GenBank/DDBJ databases">
        <authorList>
            <person name="Allen C."/>
            <person name="Tagirdzhanova G."/>
        </authorList>
    </citation>
    <scope>NUCLEOTIDE SEQUENCE [LARGE SCALE GENOMIC DNA]</scope>
    <source>
        <strain evidence="3 4">CBS 119000</strain>
    </source>
</reference>
<feature type="domain" description="Killer toxin Kp4" evidence="2">
    <location>
        <begin position="3"/>
        <end position="120"/>
    </location>
</feature>
<keyword evidence="4" id="KW-1185">Reference proteome</keyword>
<protein>
    <recommendedName>
        <fullName evidence="2">Killer toxin Kp4 domain-containing protein</fullName>
    </recommendedName>
</protein>
<proteinExistence type="predicted"/>
<dbReference type="Gene3D" id="3.30.430.10">
    <property type="entry name" value="Killer Toxin P4, subunit A"/>
    <property type="match status" value="1"/>
</dbReference>
<dbReference type="InterPro" id="IPR015131">
    <property type="entry name" value="Killer_tox_Kp4"/>
</dbReference>
<evidence type="ECO:0000313" key="4">
    <source>
        <dbReference type="Proteomes" id="UP001642502"/>
    </source>
</evidence>
<sequence>MQLLALAAYIAGASALGINCRGSGMCLVGAQMTDVQSQIGDMIASGNGDRWFNTGDQIACAKGQEFDSTCAFFQKGASGTAQQAFDHIQNLLDHGCGTCGSDPTEDGNDVSTGELTVNAVHNPCCKGDCQC</sequence>
<evidence type="ECO:0000256" key="1">
    <source>
        <dbReference type="SAM" id="SignalP"/>
    </source>
</evidence>
<gene>
    <name evidence="3" type="ORF">SEPCBS119000_004087</name>
</gene>
<dbReference type="Proteomes" id="UP001642502">
    <property type="component" value="Unassembled WGS sequence"/>
</dbReference>
<comment type="caution">
    <text evidence="3">The sequence shown here is derived from an EMBL/GenBank/DDBJ whole genome shotgun (WGS) entry which is preliminary data.</text>
</comment>
<dbReference type="SUPFAM" id="SSF55221">
    <property type="entry name" value="Yeast killer toxins"/>
    <property type="match status" value="1"/>
</dbReference>